<comment type="caution">
    <text evidence="2">The sequence shown here is derived from an EMBL/GenBank/DDBJ whole genome shotgun (WGS) entry which is preliminary data.</text>
</comment>
<dbReference type="Gene3D" id="3.30.1370.150">
    <property type="entry name" value="Uncharacterised protein PF10928, DUF2810"/>
    <property type="match status" value="1"/>
</dbReference>
<evidence type="ECO:0000313" key="2">
    <source>
        <dbReference type="EMBL" id="KIN10036.1"/>
    </source>
</evidence>
<dbReference type="RefSeq" id="WP_041156286.1">
    <property type="nucleotide sequence ID" value="NZ_CBCRVP010000016.1"/>
</dbReference>
<keyword evidence="1" id="KW-0175">Coiled coil</keyword>
<reference evidence="2 3" key="1">
    <citation type="submission" date="2015-01" db="EMBL/GenBank/DDBJ databases">
        <title>Draft genome of Vibrio mytili type strain CAIM 528.</title>
        <authorList>
            <person name="Gonzalez-Castillo A."/>
            <person name="Gomez-Gil B."/>
            <person name="Enciso-Ibarra J."/>
        </authorList>
    </citation>
    <scope>NUCLEOTIDE SEQUENCE [LARGE SCALE GENOMIC DNA]</scope>
    <source>
        <strain evidence="2 3">CAIM 528</strain>
    </source>
</reference>
<dbReference type="STRING" id="50718.SU60_15335"/>
<name>A0A0C3HPI0_9VIBR</name>
<protein>
    <recommendedName>
        <fullName evidence="4">YibL family ribosome-associated protein</fullName>
    </recommendedName>
</protein>
<evidence type="ECO:0008006" key="4">
    <source>
        <dbReference type="Google" id="ProtNLM"/>
    </source>
</evidence>
<evidence type="ECO:0000313" key="3">
    <source>
        <dbReference type="Proteomes" id="UP000031977"/>
    </source>
</evidence>
<feature type="coiled-coil region" evidence="1">
    <location>
        <begin position="7"/>
        <end position="53"/>
    </location>
</feature>
<gene>
    <name evidence="2" type="ORF">SU60_15335</name>
</gene>
<organism evidence="2 3">
    <name type="scientific">Vibrio mytili</name>
    <dbReference type="NCBI Taxonomy" id="50718"/>
    <lineage>
        <taxon>Bacteria</taxon>
        <taxon>Pseudomonadati</taxon>
        <taxon>Pseudomonadota</taxon>
        <taxon>Gammaproteobacteria</taxon>
        <taxon>Vibrionales</taxon>
        <taxon>Vibrionaceae</taxon>
        <taxon>Vibrio</taxon>
    </lineage>
</organism>
<evidence type="ECO:0000256" key="1">
    <source>
        <dbReference type="SAM" id="Coils"/>
    </source>
</evidence>
<dbReference type="EMBL" id="JXOK01000061">
    <property type="protein sequence ID" value="KIN10036.1"/>
    <property type="molecule type" value="Genomic_DNA"/>
</dbReference>
<dbReference type="Proteomes" id="UP000031977">
    <property type="component" value="Unassembled WGS sequence"/>
</dbReference>
<dbReference type="Pfam" id="PF10928">
    <property type="entry name" value="DUF2810"/>
    <property type="match status" value="1"/>
</dbReference>
<dbReference type="AlphaFoldDB" id="A0A0C3HPI0"/>
<dbReference type="InterPro" id="IPR021230">
    <property type="entry name" value="DUF2810"/>
</dbReference>
<accession>A0A0C3HPI0</accession>
<dbReference type="OrthoDB" id="6454978at2"/>
<proteinExistence type="predicted"/>
<keyword evidence="3" id="KW-1185">Reference proteome</keyword>
<sequence length="118" mass="13816">MSIKTDIQKLHNRVDNCQRKLDAARTRGDHEMISKFTDEVEQLTKKLNQLKHKQSYELNKERKSLLDMPFSREITKEEQADIGKLKKRVRGLVIVHPLTKVGKELRLDVMTGFAPKEF</sequence>
<dbReference type="NCBIfam" id="NF008244">
    <property type="entry name" value="PRK11020.1"/>
    <property type="match status" value="1"/>
</dbReference>